<keyword evidence="3" id="KW-1185">Reference proteome</keyword>
<dbReference type="PRINTS" id="PR00412">
    <property type="entry name" value="EPOXHYDRLASE"/>
</dbReference>
<evidence type="ECO:0000259" key="1">
    <source>
        <dbReference type="Pfam" id="PF12697"/>
    </source>
</evidence>
<proteinExistence type="predicted"/>
<dbReference type="Gene3D" id="3.40.50.1820">
    <property type="entry name" value="alpha/beta hydrolase"/>
    <property type="match status" value="1"/>
</dbReference>
<reference evidence="2 3" key="1">
    <citation type="submission" date="2020-07" db="EMBL/GenBank/DDBJ databases">
        <title>Sequencing the genomes of 1000 actinobacteria strains.</title>
        <authorList>
            <person name="Klenk H.-P."/>
        </authorList>
    </citation>
    <scope>NUCLEOTIDE SEQUENCE [LARGE SCALE GENOMIC DNA]</scope>
    <source>
        <strain evidence="2 3">LI1</strain>
    </source>
</reference>
<dbReference type="GO" id="GO:0003824">
    <property type="term" value="F:catalytic activity"/>
    <property type="evidence" value="ECO:0007669"/>
    <property type="project" value="InterPro"/>
</dbReference>
<gene>
    <name evidence="2" type="ORF">HNR05_001131</name>
</gene>
<dbReference type="AlphaFoldDB" id="A0A7Z0J5F5"/>
<dbReference type="PANTHER" id="PTHR43798:SF33">
    <property type="entry name" value="HYDROLASE, PUTATIVE (AFU_ORTHOLOGUE AFUA_2G14860)-RELATED"/>
    <property type="match status" value="1"/>
</dbReference>
<protein>
    <submittedName>
        <fullName evidence="2">Pimeloyl-ACP methyl ester carboxylesterase</fullName>
    </submittedName>
</protein>
<organism evidence="2 3">
    <name type="scientific">Glaciibacter psychrotolerans</name>
    <dbReference type="NCBI Taxonomy" id="670054"/>
    <lineage>
        <taxon>Bacteria</taxon>
        <taxon>Bacillati</taxon>
        <taxon>Actinomycetota</taxon>
        <taxon>Actinomycetes</taxon>
        <taxon>Micrococcales</taxon>
        <taxon>Microbacteriaceae</taxon>
        <taxon>Glaciibacter</taxon>
    </lineage>
</organism>
<evidence type="ECO:0000313" key="3">
    <source>
        <dbReference type="Proteomes" id="UP000537260"/>
    </source>
</evidence>
<comment type="caution">
    <text evidence="2">The sequence shown here is derived from an EMBL/GenBank/DDBJ whole genome shotgun (WGS) entry which is preliminary data.</text>
</comment>
<evidence type="ECO:0000313" key="2">
    <source>
        <dbReference type="EMBL" id="NYJ19340.1"/>
    </source>
</evidence>
<accession>A0A7Z0J5F5</accession>
<dbReference type="SUPFAM" id="SSF53474">
    <property type="entry name" value="alpha/beta-Hydrolases"/>
    <property type="match status" value="1"/>
</dbReference>
<dbReference type="GO" id="GO:0016020">
    <property type="term" value="C:membrane"/>
    <property type="evidence" value="ECO:0007669"/>
    <property type="project" value="TreeGrafter"/>
</dbReference>
<dbReference type="InterPro" id="IPR029058">
    <property type="entry name" value="AB_hydrolase_fold"/>
</dbReference>
<feature type="domain" description="AB hydrolase-1" evidence="1">
    <location>
        <begin position="43"/>
        <end position="287"/>
    </location>
</feature>
<dbReference type="PRINTS" id="PR00111">
    <property type="entry name" value="ABHYDROLASE"/>
</dbReference>
<sequence>MMTVPSPYADLLARIPLHEHAVTVLGSTTRYWEYGDSAAPTTIVMVHGFRGDHHGLEPVVAQLSGVRILSPDLPGFGGSEPLRQAAHDIDGYARWLSEFVRQVAPSGRFVLLGHSFGSIVVSAAVAGGLHPDDVVLVNPIAAPALSGPRGILTRLAVFYYWAGATLPERLGFALLRNRLIVRVTSLAMVKTSDPALRRWIHDQHDTYFSAFSDRRVVLEAFQASVSNDVSEFAAAITPRTLLIAADRDDITPISAQYTLQKLFPDASLQVIENVGHLIHYEMPAAAARHLQNFLAEEKTP</sequence>
<dbReference type="Pfam" id="PF12697">
    <property type="entry name" value="Abhydrolase_6"/>
    <property type="match status" value="1"/>
</dbReference>
<dbReference type="InterPro" id="IPR050266">
    <property type="entry name" value="AB_hydrolase_sf"/>
</dbReference>
<dbReference type="InterPro" id="IPR000073">
    <property type="entry name" value="AB_hydrolase_1"/>
</dbReference>
<dbReference type="EMBL" id="JACCFM010000001">
    <property type="protein sequence ID" value="NYJ19340.1"/>
    <property type="molecule type" value="Genomic_DNA"/>
</dbReference>
<dbReference type="InterPro" id="IPR000639">
    <property type="entry name" value="Epox_hydrolase-like"/>
</dbReference>
<dbReference type="Proteomes" id="UP000537260">
    <property type="component" value="Unassembled WGS sequence"/>
</dbReference>
<name>A0A7Z0J5F5_9MICO</name>
<dbReference type="PANTHER" id="PTHR43798">
    <property type="entry name" value="MONOACYLGLYCEROL LIPASE"/>
    <property type="match status" value="1"/>
</dbReference>